<feature type="transmembrane region" description="Helical" evidence="6">
    <location>
        <begin position="564"/>
        <end position="586"/>
    </location>
</feature>
<dbReference type="PANTHER" id="PTHR12011">
    <property type="entry name" value="ADHESION G-PROTEIN COUPLED RECEPTOR"/>
    <property type="match status" value="1"/>
</dbReference>
<evidence type="ECO:0000256" key="1">
    <source>
        <dbReference type="ARBA" id="ARBA00004141"/>
    </source>
</evidence>
<evidence type="ECO:0000256" key="4">
    <source>
        <dbReference type="ARBA" id="ARBA00023136"/>
    </source>
</evidence>
<protein>
    <submittedName>
        <fullName evidence="10">Uncharacterized protein</fullName>
    </submittedName>
</protein>
<dbReference type="Pfam" id="PF01825">
    <property type="entry name" value="GPS"/>
    <property type="match status" value="1"/>
</dbReference>
<evidence type="ECO:0000256" key="2">
    <source>
        <dbReference type="ARBA" id="ARBA00022692"/>
    </source>
</evidence>
<name>A0AAN7YBR9_ELEMC</name>
<dbReference type="PROSITE" id="PS50221">
    <property type="entry name" value="GAIN_B"/>
    <property type="match status" value="1"/>
</dbReference>
<proteinExistence type="predicted"/>
<feature type="transmembrane region" description="Helical" evidence="6">
    <location>
        <begin position="345"/>
        <end position="367"/>
    </location>
</feature>
<keyword evidence="5" id="KW-1015">Disulfide bond</keyword>
<sequence length="641" mass="72695">MVPLLLLLLLPLSLADEVCLNISNRHVEIHMKHAVVVVMDKPNSVNCTYNNSNCVVFCSYTSTMCLNGSSVCLNVTVTNVTVPPNIGFDTDGTNMYHMTCKLYPCKSHFIKPLITSLGGASAGKKEMIKLLYVKNSCQNLFRDNTEIKKEYIRVERTVIHNIIGITHLEVRGSMSYDMKEMTLNVVNITNLNSTGTTVKLDFPQLPENASLIPDIVLPIDALRSISEEKRVIGLVSYMHSSQFKFEQENISSMVVRIEVQGKDRLQNLKTPITMTFGILPNTTLDNYTSLQCHYFDEKDFHWKKHGCETNSSQTKIICNCNHATPFAVLLIREPIPQYHWDILSYISYLGCGLSAFFSALSLVTFVFSGNHKLDFSISIHVSLSGALFLLNTTFLLTEWGAKTKLDWVCVFVAALMHYSLLCCFTWMAIEALHLYLLLIKVFNTYFKHYMVKLSLAGWGIPGIIVAVSLGMRDFKQLYGLTEITMAELNKTNDICWIKDDSYFYSLNLVYFTLIFIFNLGILLTVVSNICKMKQVSWASSKLGERVEGKTVRDSQRFRETCRRCLTVMGLTCLMGTTWGLAFLGSGYVNYPILYLFCILNSSQGFFIFLWICQSARKQRKRDMEDRLTTSTPATTLTSKFD</sequence>
<dbReference type="Gene3D" id="1.20.1070.10">
    <property type="entry name" value="Rhodopsin 7-helix transmembrane proteins"/>
    <property type="match status" value="1"/>
</dbReference>
<feature type="transmembrane region" description="Helical" evidence="6">
    <location>
        <begin position="508"/>
        <end position="530"/>
    </location>
</feature>
<dbReference type="PANTHER" id="PTHR12011:SF454">
    <property type="entry name" value="ADHESION G-PROTEIN COUPLED RECEPTOR G5-LIKE"/>
    <property type="match status" value="1"/>
</dbReference>
<dbReference type="GO" id="GO:0005886">
    <property type="term" value="C:plasma membrane"/>
    <property type="evidence" value="ECO:0007669"/>
    <property type="project" value="TreeGrafter"/>
</dbReference>
<reference evidence="10 11" key="1">
    <citation type="journal article" date="2023" name="Genes (Basel)">
        <title>Chromosome-Level Genome Assembly and Circadian Gene Repertoire of the Patagonia Blennie Eleginops maclovinus-The Closest Ancestral Proxy of Antarctic Cryonotothenioids.</title>
        <authorList>
            <person name="Cheng C.C."/>
            <person name="Rivera-Colon A.G."/>
            <person name="Minhas B.F."/>
            <person name="Wilson L."/>
            <person name="Rayamajhi N."/>
            <person name="Vargas-Chacoff L."/>
            <person name="Catchen J.M."/>
        </authorList>
    </citation>
    <scope>NUCLEOTIDE SEQUENCE [LARGE SCALE GENOMIC DNA]</scope>
    <source>
        <strain evidence="10">JMC-PN-2008</strain>
    </source>
</reference>
<dbReference type="AlphaFoldDB" id="A0AAN7YBR9"/>
<evidence type="ECO:0000256" key="7">
    <source>
        <dbReference type="SAM" id="SignalP"/>
    </source>
</evidence>
<keyword evidence="11" id="KW-1185">Reference proteome</keyword>
<dbReference type="InterPro" id="IPR000203">
    <property type="entry name" value="GPS"/>
</dbReference>
<dbReference type="EMBL" id="JAUZQC010000003">
    <property type="protein sequence ID" value="KAK5874537.1"/>
    <property type="molecule type" value="Genomic_DNA"/>
</dbReference>
<gene>
    <name evidence="10" type="ORF">PBY51_019475</name>
</gene>
<evidence type="ECO:0000256" key="6">
    <source>
        <dbReference type="SAM" id="Phobius"/>
    </source>
</evidence>
<dbReference type="InterPro" id="IPR017981">
    <property type="entry name" value="GPCR_2-like_7TM"/>
</dbReference>
<dbReference type="InterPro" id="IPR000832">
    <property type="entry name" value="GPCR_2_secretin-like"/>
</dbReference>
<dbReference type="Proteomes" id="UP001346869">
    <property type="component" value="Unassembled WGS sequence"/>
</dbReference>
<dbReference type="SMART" id="SM00303">
    <property type="entry name" value="GPS"/>
    <property type="match status" value="1"/>
</dbReference>
<dbReference type="GO" id="GO:0007166">
    <property type="term" value="P:cell surface receptor signaling pathway"/>
    <property type="evidence" value="ECO:0007669"/>
    <property type="project" value="InterPro"/>
</dbReference>
<feature type="signal peptide" evidence="7">
    <location>
        <begin position="1"/>
        <end position="15"/>
    </location>
</feature>
<keyword evidence="7" id="KW-0732">Signal</keyword>
<feature type="chain" id="PRO_5042928562" evidence="7">
    <location>
        <begin position="16"/>
        <end position="641"/>
    </location>
</feature>
<feature type="transmembrane region" description="Helical" evidence="6">
    <location>
        <begin position="450"/>
        <end position="471"/>
    </location>
</feature>
<dbReference type="Gene3D" id="2.60.220.50">
    <property type="match status" value="1"/>
</dbReference>
<feature type="transmembrane region" description="Helical" evidence="6">
    <location>
        <begin position="379"/>
        <end position="396"/>
    </location>
</feature>
<dbReference type="Pfam" id="PF00002">
    <property type="entry name" value="7tm_2"/>
    <property type="match status" value="1"/>
</dbReference>
<keyword evidence="2 6" id="KW-0812">Transmembrane</keyword>
<accession>A0AAN7YBR9</accession>
<evidence type="ECO:0000256" key="3">
    <source>
        <dbReference type="ARBA" id="ARBA00022989"/>
    </source>
</evidence>
<dbReference type="PROSITE" id="PS50261">
    <property type="entry name" value="G_PROTEIN_RECEP_F2_4"/>
    <property type="match status" value="1"/>
</dbReference>
<evidence type="ECO:0000256" key="5">
    <source>
        <dbReference type="ARBA" id="ARBA00023157"/>
    </source>
</evidence>
<evidence type="ECO:0000313" key="11">
    <source>
        <dbReference type="Proteomes" id="UP001346869"/>
    </source>
</evidence>
<evidence type="ECO:0000259" key="8">
    <source>
        <dbReference type="PROSITE" id="PS50221"/>
    </source>
</evidence>
<feature type="transmembrane region" description="Helical" evidence="6">
    <location>
        <begin position="416"/>
        <end position="438"/>
    </location>
</feature>
<feature type="domain" description="G-protein coupled receptors family 2 profile 2" evidence="9">
    <location>
        <begin position="343"/>
        <end position="615"/>
    </location>
</feature>
<organism evidence="10 11">
    <name type="scientific">Eleginops maclovinus</name>
    <name type="common">Patagonian blennie</name>
    <name type="synonym">Eleginus maclovinus</name>
    <dbReference type="NCBI Taxonomy" id="56733"/>
    <lineage>
        <taxon>Eukaryota</taxon>
        <taxon>Metazoa</taxon>
        <taxon>Chordata</taxon>
        <taxon>Craniata</taxon>
        <taxon>Vertebrata</taxon>
        <taxon>Euteleostomi</taxon>
        <taxon>Actinopterygii</taxon>
        <taxon>Neopterygii</taxon>
        <taxon>Teleostei</taxon>
        <taxon>Neoteleostei</taxon>
        <taxon>Acanthomorphata</taxon>
        <taxon>Eupercaria</taxon>
        <taxon>Perciformes</taxon>
        <taxon>Notothenioidei</taxon>
        <taxon>Eleginopidae</taxon>
        <taxon>Eleginops</taxon>
    </lineage>
</organism>
<feature type="transmembrane region" description="Helical" evidence="6">
    <location>
        <begin position="592"/>
        <end position="612"/>
    </location>
</feature>
<keyword evidence="4 6" id="KW-0472">Membrane</keyword>
<feature type="domain" description="GAIN-B" evidence="8">
    <location>
        <begin position="187"/>
        <end position="336"/>
    </location>
</feature>
<comment type="caution">
    <text evidence="10">The sequence shown here is derived from an EMBL/GenBank/DDBJ whole genome shotgun (WGS) entry which is preliminary data.</text>
</comment>
<keyword evidence="3 6" id="KW-1133">Transmembrane helix</keyword>
<dbReference type="InterPro" id="IPR046338">
    <property type="entry name" value="GAIN_dom_sf"/>
</dbReference>
<dbReference type="InterPro" id="IPR057244">
    <property type="entry name" value="GAIN_B"/>
</dbReference>
<reference evidence="10 11" key="2">
    <citation type="journal article" date="2023" name="Mol. Biol. Evol.">
        <title>Genomics of Secondarily Temperate Adaptation in the Only Non-Antarctic Icefish.</title>
        <authorList>
            <person name="Rivera-Colon A.G."/>
            <person name="Rayamajhi N."/>
            <person name="Minhas B.F."/>
            <person name="Madrigal G."/>
            <person name="Bilyk K.T."/>
            <person name="Yoon V."/>
            <person name="Hune M."/>
            <person name="Gregory S."/>
            <person name="Cheng C.H.C."/>
            <person name="Catchen J.M."/>
        </authorList>
    </citation>
    <scope>NUCLEOTIDE SEQUENCE [LARGE SCALE GENOMIC DNA]</scope>
    <source>
        <strain evidence="10">JMC-PN-2008</strain>
    </source>
</reference>
<dbReference type="GO" id="GO:0007189">
    <property type="term" value="P:adenylate cyclase-activating G protein-coupled receptor signaling pathway"/>
    <property type="evidence" value="ECO:0007669"/>
    <property type="project" value="TreeGrafter"/>
</dbReference>
<evidence type="ECO:0000259" key="9">
    <source>
        <dbReference type="PROSITE" id="PS50261"/>
    </source>
</evidence>
<dbReference type="GO" id="GO:0004930">
    <property type="term" value="F:G protein-coupled receptor activity"/>
    <property type="evidence" value="ECO:0007669"/>
    <property type="project" value="InterPro"/>
</dbReference>
<comment type="subcellular location">
    <subcellularLocation>
        <location evidence="1">Membrane</location>
        <topology evidence="1">Multi-pass membrane protein</topology>
    </subcellularLocation>
</comment>
<evidence type="ECO:0000313" key="10">
    <source>
        <dbReference type="EMBL" id="KAK5874537.1"/>
    </source>
</evidence>